<dbReference type="Gene3D" id="3.60.15.10">
    <property type="entry name" value="Ribonuclease Z/Hydroxyacylglutathione hydrolase-like"/>
    <property type="match status" value="1"/>
</dbReference>
<dbReference type="PANTHER" id="PTHR23131:SF0">
    <property type="entry name" value="ENDORIBONUCLEASE LACTB2"/>
    <property type="match status" value="1"/>
</dbReference>
<dbReference type="Pfam" id="PF17778">
    <property type="entry name" value="WHD_BLACT"/>
    <property type="match status" value="1"/>
</dbReference>
<dbReference type="Gene3D" id="1.10.10.10">
    <property type="entry name" value="Winged helix-like DNA-binding domain superfamily/Winged helix DNA-binding domain"/>
    <property type="match status" value="1"/>
</dbReference>
<accession>A0A292YMG8</accession>
<evidence type="ECO:0000313" key="2">
    <source>
        <dbReference type="EMBL" id="GAX89670.1"/>
    </source>
</evidence>
<reference evidence="3" key="1">
    <citation type="submission" date="2017-07" db="EMBL/GenBank/DDBJ databases">
        <title>Draft genome sequence of Effusibacillus lacus strain skLN1.</title>
        <authorList>
            <person name="Watanabe M."/>
            <person name="Kojima H."/>
            <person name="Fukui M."/>
        </authorList>
    </citation>
    <scope>NUCLEOTIDE SEQUENCE [LARGE SCALE GENOMIC DNA]</scope>
    <source>
        <strain evidence="3">skLN1</strain>
    </source>
</reference>
<dbReference type="AlphaFoldDB" id="A0A292YMG8"/>
<dbReference type="Proteomes" id="UP000217785">
    <property type="component" value="Unassembled WGS sequence"/>
</dbReference>
<dbReference type="RefSeq" id="WP_096181365.1">
    <property type="nucleotide sequence ID" value="NZ_BDUF01000026.1"/>
</dbReference>
<dbReference type="SMART" id="SM00849">
    <property type="entry name" value="Lactamase_B"/>
    <property type="match status" value="1"/>
</dbReference>
<sequence>MRETSHVHRLPVSTPTLFPATTTNVYVVEDQGQALLIDAGYENPAAAEHIIEYVKALGIDHLQGIVLTHHHPDHSPGARALADFFDCPILSHPLEAESINEKIAPRSVTSTLNEGDTIPVGGIIVSMLHAPGHTQGHLNLWLEEERLLFTGDNIVAEGTTWIGPPDGDLIDYLATLNRLRERAPALIAPGHGEMIRNPLEKIDFFIRRRLEREQQILGLLQQKPASVTDLVQAIYQGQVHPSVIWVAERTVSGHLEKLLKERRIKQEEDLYSLM</sequence>
<comment type="caution">
    <text evidence="2">The sequence shown here is derived from an EMBL/GenBank/DDBJ whole genome shotgun (WGS) entry which is preliminary data.</text>
</comment>
<dbReference type="Pfam" id="PF00753">
    <property type="entry name" value="Lactamase_B"/>
    <property type="match status" value="1"/>
</dbReference>
<organism evidence="2 3">
    <name type="scientific">Effusibacillus lacus</name>
    <dbReference type="NCBI Taxonomy" id="1348429"/>
    <lineage>
        <taxon>Bacteria</taxon>
        <taxon>Bacillati</taxon>
        <taxon>Bacillota</taxon>
        <taxon>Bacilli</taxon>
        <taxon>Bacillales</taxon>
        <taxon>Alicyclobacillaceae</taxon>
        <taxon>Effusibacillus</taxon>
    </lineage>
</organism>
<gene>
    <name evidence="2" type="ORF">EFBL_1294</name>
</gene>
<dbReference type="InterPro" id="IPR041516">
    <property type="entry name" value="LACTB2_WH"/>
</dbReference>
<dbReference type="PANTHER" id="PTHR23131">
    <property type="entry name" value="ENDORIBONUCLEASE LACTB2"/>
    <property type="match status" value="1"/>
</dbReference>
<dbReference type="SUPFAM" id="SSF56281">
    <property type="entry name" value="Metallo-hydrolase/oxidoreductase"/>
    <property type="match status" value="1"/>
</dbReference>
<evidence type="ECO:0000259" key="1">
    <source>
        <dbReference type="SMART" id="SM00849"/>
    </source>
</evidence>
<keyword evidence="3" id="KW-1185">Reference proteome</keyword>
<dbReference type="EMBL" id="BDUF01000026">
    <property type="protein sequence ID" value="GAX89670.1"/>
    <property type="molecule type" value="Genomic_DNA"/>
</dbReference>
<dbReference type="InterPro" id="IPR036388">
    <property type="entry name" value="WH-like_DNA-bd_sf"/>
</dbReference>
<name>A0A292YMG8_9BACL</name>
<evidence type="ECO:0000313" key="3">
    <source>
        <dbReference type="Proteomes" id="UP000217785"/>
    </source>
</evidence>
<dbReference type="InterPro" id="IPR001279">
    <property type="entry name" value="Metallo-B-lactamas"/>
</dbReference>
<dbReference type="OrthoDB" id="9802248at2"/>
<dbReference type="InterPro" id="IPR050662">
    <property type="entry name" value="Sec-metab_biosynth-thioest"/>
</dbReference>
<protein>
    <recommendedName>
        <fullName evidence="1">Metallo-beta-lactamase domain-containing protein</fullName>
    </recommendedName>
</protein>
<dbReference type="InterPro" id="IPR036866">
    <property type="entry name" value="RibonucZ/Hydroxyglut_hydro"/>
</dbReference>
<feature type="domain" description="Metallo-beta-lactamase" evidence="1">
    <location>
        <begin position="22"/>
        <end position="191"/>
    </location>
</feature>
<proteinExistence type="predicted"/>